<organism evidence="2 3">
    <name type="scientific">Oryza sativa subsp. japonica</name>
    <name type="common">Rice</name>
    <dbReference type="NCBI Taxonomy" id="39947"/>
    <lineage>
        <taxon>Eukaryota</taxon>
        <taxon>Viridiplantae</taxon>
        <taxon>Streptophyta</taxon>
        <taxon>Embryophyta</taxon>
        <taxon>Tracheophyta</taxon>
        <taxon>Spermatophyta</taxon>
        <taxon>Magnoliopsida</taxon>
        <taxon>Liliopsida</taxon>
        <taxon>Poales</taxon>
        <taxon>Poaceae</taxon>
        <taxon>BOP clade</taxon>
        <taxon>Oryzoideae</taxon>
        <taxon>Oryzeae</taxon>
        <taxon>Oryzinae</taxon>
        <taxon>Oryza</taxon>
        <taxon>Oryza sativa</taxon>
    </lineage>
</organism>
<name>Q10NP0_ORYSJ</name>
<dbReference type="Proteomes" id="UP000000763">
    <property type="component" value="Chromosome 3"/>
</dbReference>
<reference evidence="3" key="1">
    <citation type="journal article" date="2005" name="Nature">
        <title>The map-based sequence of the rice genome.</title>
        <authorList>
            <consortium name="International rice genome sequencing project (IRGSP)"/>
            <person name="Matsumoto T."/>
            <person name="Wu J."/>
            <person name="Kanamori H."/>
            <person name="Katayose Y."/>
            <person name="Fujisawa M."/>
            <person name="Namiki N."/>
            <person name="Mizuno H."/>
            <person name="Yamamoto K."/>
            <person name="Antonio B.A."/>
            <person name="Baba T."/>
            <person name="Sakata K."/>
            <person name="Nagamura Y."/>
            <person name="Aoki H."/>
            <person name="Arikawa K."/>
            <person name="Arita K."/>
            <person name="Bito T."/>
            <person name="Chiden Y."/>
            <person name="Fujitsuka N."/>
            <person name="Fukunaka R."/>
            <person name="Hamada M."/>
            <person name="Harada C."/>
            <person name="Hayashi A."/>
            <person name="Hijishita S."/>
            <person name="Honda M."/>
            <person name="Hosokawa S."/>
            <person name="Ichikawa Y."/>
            <person name="Idonuma A."/>
            <person name="Iijima M."/>
            <person name="Ikeda M."/>
            <person name="Ikeno M."/>
            <person name="Ito K."/>
            <person name="Ito S."/>
            <person name="Ito T."/>
            <person name="Ito Y."/>
            <person name="Ito Y."/>
            <person name="Iwabuchi A."/>
            <person name="Kamiya K."/>
            <person name="Karasawa W."/>
            <person name="Kurita K."/>
            <person name="Katagiri S."/>
            <person name="Kikuta A."/>
            <person name="Kobayashi H."/>
            <person name="Kobayashi N."/>
            <person name="Machita K."/>
            <person name="Maehara T."/>
            <person name="Masukawa M."/>
            <person name="Mizubayashi T."/>
            <person name="Mukai Y."/>
            <person name="Nagasaki H."/>
            <person name="Nagata Y."/>
            <person name="Naito S."/>
            <person name="Nakashima M."/>
            <person name="Nakama Y."/>
            <person name="Nakamichi Y."/>
            <person name="Nakamura M."/>
            <person name="Meguro A."/>
            <person name="Negishi M."/>
            <person name="Ohta I."/>
            <person name="Ohta T."/>
            <person name="Okamoto M."/>
            <person name="Ono N."/>
            <person name="Saji S."/>
            <person name="Sakaguchi M."/>
            <person name="Sakai K."/>
            <person name="Shibata M."/>
            <person name="Shimokawa T."/>
            <person name="Song J."/>
            <person name="Takazaki Y."/>
            <person name="Terasawa K."/>
            <person name="Tsugane M."/>
            <person name="Tsuji K."/>
            <person name="Ueda S."/>
            <person name="Waki K."/>
            <person name="Yamagata H."/>
            <person name="Yamamoto M."/>
            <person name="Yamamoto S."/>
            <person name="Yamane H."/>
            <person name="Yoshiki S."/>
            <person name="Yoshihara R."/>
            <person name="Yukawa K."/>
            <person name="Zhong H."/>
            <person name="Yano M."/>
            <person name="Yuan Q."/>
            <person name="Ouyang S."/>
            <person name="Liu J."/>
            <person name="Jones K.M."/>
            <person name="Gansberger K."/>
            <person name="Moffat K."/>
            <person name="Hill J."/>
            <person name="Bera J."/>
            <person name="Fadrosh D."/>
            <person name="Jin S."/>
            <person name="Johri S."/>
            <person name="Kim M."/>
            <person name="Overton L."/>
            <person name="Reardon M."/>
            <person name="Tsitrin T."/>
            <person name="Vuong H."/>
            <person name="Weaver B."/>
            <person name="Ciecko A."/>
            <person name="Tallon L."/>
            <person name="Jackson J."/>
            <person name="Pai G."/>
            <person name="Aken S.V."/>
            <person name="Utterback T."/>
            <person name="Reidmuller S."/>
            <person name="Feldblyum T."/>
            <person name="Hsiao J."/>
            <person name="Zismann V."/>
            <person name="Iobst S."/>
            <person name="de Vazeille A.R."/>
            <person name="Buell C.R."/>
            <person name="Ying K."/>
            <person name="Li Y."/>
            <person name="Lu T."/>
            <person name="Huang Y."/>
            <person name="Zhao Q."/>
            <person name="Feng Q."/>
            <person name="Zhang L."/>
            <person name="Zhu J."/>
            <person name="Weng Q."/>
            <person name="Mu J."/>
            <person name="Lu Y."/>
            <person name="Fan D."/>
            <person name="Liu Y."/>
            <person name="Guan J."/>
            <person name="Zhang Y."/>
            <person name="Yu S."/>
            <person name="Liu X."/>
            <person name="Zhang Y."/>
            <person name="Hong G."/>
            <person name="Han B."/>
            <person name="Choisne N."/>
            <person name="Demange N."/>
            <person name="Orjeda G."/>
            <person name="Samain S."/>
            <person name="Cattolico L."/>
            <person name="Pelletier E."/>
            <person name="Couloux A."/>
            <person name="Segurens B."/>
            <person name="Wincker P."/>
            <person name="D'Hont A."/>
            <person name="Scarpelli C."/>
            <person name="Weissenbach J."/>
            <person name="Salanoubat M."/>
            <person name="Quetier F."/>
            <person name="Yu Y."/>
            <person name="Kim H.R."/>
            <person name="Rambo T."/>
            <person name="Currie J."/>
            <person name="Collura K."/>
            <person name="Luo M."/>
            <person name="Yang T."/>
            <person name="Ammiraju J.S.S."/>
            <person name="Engler F."/>
            <person name="Soderlund C."/>
            <person name="Wing R.A."/>
            <person name="Palmer L.E."/>
            <person name="de la Bastide M."/>
            <person name="Spiegel L."/>
            <person name="Nascimento L."/>
            <person name="Zutavern T."/>
            <person name="O'Shaughnessy A."/>
            <person name="Dike S."/>
            <person name="Dedhia N."/>
            <person name="Preston R."/>
            <person name="Balija V."/>
            <person name="McCombie W.R."/>
            <person name="Chow T."/>
            <person name="Chen H."/>
            <person name="Chung M."/>
            <person name="Chen C."/>
            <person name="Shaw J."/>
            <person name="Wu H."/>
            <person name="Hsiao K."/>
            <person name="Chao Y."/>
            <person name="Chu M."/>
            <person name="Cheng C."/>
            <person name="Hour A."/>
            <person name="Lee P."/>
            <person name="Lin S."/>
            <person name="Lin Y."/>
            <person name="Liou J."/>
            <person name="Liu S."/>
            <person name="Hsing Y."/>
            <person name="Raghuvanshi S."/>
            <person name="Mohanty A."/>
            <person name="Bharti A.K."/>
            <person name="Gaur A."/>
            <person name="Gupta V."/>
            <person name="Kumar D."/>
            <person name="Ravi V."/>
            <person name="Vij S."/>
            <person name="Kapur A."/>
            <person name="Khurana P."/>
            <person name="Khurana P."/>
            <person name="Khurana J.P."/>
            <person name="Tyagi A.K."/>
            <person name="Gaikwad K."/>
            <person name="Singh A."/>
            <person name="Dalal V."/>
            <person name="Srivastava S."/>
            <person name="Dixit A."/>
            <person name="Pal A.K."/>
            <person name="Ghazi I.A."/>
            <person name="Yadav M."/>
            <person name="Pandit A."/>
            <person name="Bhargava A."/>
            <person name="Sureshbabu K."/>
            <person name="Batra K."/>
            <person name="Sharma T.R."/>
            <person name="Mohapatra T."/>
            <person name="Singh N.K."/>
            <person name="Messing J."/>
            <person name="Nelson A.B."/>
            <person name="Fuks G."/>
            <person name="Kavchok S."/>
            <person name="Keizer G."/>
            <person name="Linton E."/>
            <person name="Llaca V."/>
            <person name="Song R."/>
            <person name="Tanyolac B."/>
            <person name="Young S."/>
            <person name="Ho-Il K."/>
            <person name="Hahn J.H."/>
            <person name="Sangsakoo G."/>
            <person name="Vanavichit A."/>
            <person name="de Mattos Luiz.A.T."/>
            <person name="Zimmer P.D."/>
            <person name="Malone G."/>
            <person name="Dellagostin O."/>
            <person name="de Oliveira A.C."/>
            <person name="Bevan M."/>
            <person name="Bancroft I."/>
            <person name="Minx P."/>
            <person name="Cordum H."/>
            <person name="Wilson R."/>
            <person name="Cheng Z."/>
            <person name="Jin W."/>
            <person name="Jiang J."/>
            <person name="Leong S.A."/>
            <person name="Iwama H."/>
            <person name="Gojobori T."/>
            <person name="Itoh T."/>
            <person name="Niimura Y."/>
            <person name="Fujii Y."/>
            <person name="Habara T."/>
            <person name="Sakai H."/>
            <person name="Sato Y."/>
            <person name="Wilson G."/>
            <person name="Kumar K."/>
            <person name="McCouch S."/>
            <person name="Juretic N."/>
            <person name="Hoen D."/>
            <person name="Wright S."/>
            <person name="Bruskiewich R."/>
            <person name="Bureau T."/>
            <person name="Miyao A."/>
            <person name="Hirochika H."/>
            <person name="Nishikawa T."/>
            <person name="Kadowaki K."/>
            <person name="Sugiura M."/>
            <person name="Burr B."/>
            <person name="Sasaki T."/>
        </authorList>
    </citation>
    <scope>NUCLEOTIDE SEQUENCE [LARGE SCALE GENOMIC DNA]</scope>
    <source>
        <strain evidence="3">cv. Nipponbare</strain>
    </source>
</reference>
<gene>
    <name evidence="2" type="primary">OJ1012B02.2</name>
</gene>
<reference evidence="3" key="2">
    <citation type="journal article" date="2008" name="Nucleic Acids Res.">
        <title>The rice annotation project database (RAP-DB): 2008 update.</title>
        <authorList>
            <consortium name="The rice annotation project (RAP)"/>
        </authorList>
    </citation>
    <scope>GENOME REANNOTATION</scope>
    <source>
        <strain evidence="3">cv. Nipponbare</strain>
    </source>
</reference>
<dbReference type="AlphaFoldDB" id="Q10NP0"/>
<sequence length="297" mass="31206">MATAERRRLRARRTGAGGGRRRRGDGREEAAVGVAHGGGRRTAASRRRPRGGGCGRGARGRAADSGVASTTERRRLRTRRTGAGGGRRTGASRRRPSGGSCGLRRRLRARRKGTGGGGDCGGGCRRYWVSGGGRDWMSGGGGSGGLGGKVCKLANSQSRPHNHHLMGRDRGAGEALLPMMRHAAARGSNSCPTELDRGATVEDILNRTTTVEDISLAAASKATSDHHCVAGEAQCGTHETARLDLRRRSGSEAVAGSRVVGRRYWRRGSGVKVMGGGWRRGCFAKQTEGLAGGYLQI</sequence>
<evidence type="ECO:0000256" key="1">
    <source>
        <dbReference type="SAM" id="MobiDB-lite"/>
    </source>
</evidence>
<protein>
    <submittedName>
        <fullName evidence="2">Uncharacterized protein</fullName>
    </submittedName>
</protein>
<proteinExistence type="predicted"/>
<feature type="region of interest" description="Disordered" evidence="1">
    <location>
        <begin position="1"/>
        <end position="118"/>
    </location>
</feature>
<feature type="compositionally biased region" description="Basic residues" evidence="1">
    <location>
        <begin position="7"/>
        <end position="24"/>
    </location>
</feature>
<feature type="compositionally biased region" description="Basic residues" evidence="1">
    <location>
        <begin position="103"/>
        <end position="113"/>
    </location>
</feature>
<dbReference type="EMBL" id="AC135205">
    <property type="protein sequence ID" value="AAP06826.1"/>
    <property type="molecule type" value="Genomic_DNA"/>
</dbReference>
<accession>Q10NP0</accession>
<evidence type="ECO:0000313" key="2">
    <source>
        <dbReference type="EMBL" id="AAP06826.1"/>
    </source>
</evidence>
<evidence type="ECO:0000313" key="3">
    <source>
        <dbReference type="Proteomes" id="UP000000763"/>
    </source>
</evidence>